<dbReference type="AlphaFoldDB" id="A0AAD6ZUM6"/>
<name>A0AAD6ZUM6_9AGAR</name>
<proteinExistence type="predicted"/>
<dbReference type="Proteomes" id="UP001218218">
    <property type="component" value="Unassembled WGS sequence"/>
</dbReference>
<protein>
    <submittedName>
        <fullName evidence="2">Uncharacterized protein</fullName>
    </submittedName>
</protein>
<comment type="caution">
    <text evidence="2">The sequence shown here is derived from an EMBL/GenBank/DDBJ whole genome shotgun (WGS) entry which is preliminary data.</text>
</comment>
<organism evidence="2 3">
    <name type="scientific">Mycena albidolilacea</name>
    <dbReference type="NCBI Taxonomy" id="1033008"/>
    <lineage>
        <taxon>Eukaryota</taxon>
        <taxon>Fungi</taxon>
        <taxon>Dikarya</taxon>
        <taxon>Basidiomycota</taxon>
        <taxon>Agaricomycotina</taxon>
        <taxon>Agaricomycetes</taxon>
        <taxon>Agaricomycetidae</taxon>
        <taxon>Agaricales</taxon>
        <taxon>Marasmiineae</taxon>
        <taxon>Mycenaceae</taxon>
        <taxon>Mycena</taxon>
    </lineage>
</organism>
<reference evidence="2" key="1">
    <citation type="submission" date="2023-03" db="EMBL/GenBank/DDBJ databases">
        <title>Massive genome expansion in bonnet fungi (Mycena s.s.) driven by repeated elements and novel gene families across ecological guilds.</title>
        <authorList>
            <consortium name="Lawrence Berkeley National Laboratory"/>
            <person name="Harder C.B."/>
            <person name="Miyauchi S."/>
            <person name="Viragh M."/>
            <person name="Kuo A."/>
            <person name="Thoen E."/>
            <person name="Andreopoulos B."/>
            <person name="Lu D."/>
            <person name="Skrede I."/>
            <person name="Drula E."/>
            <person name="Henrissat B."/>
            <person name="Morin E."/>
            <person name="Kohler A."/>
            <person name="Barry K."/>
            <person name="LaButti K."/>
            <person name="Morin E."/>
            <person name="Salamov A."/>
            <person name="Lipzen A."/>
            <person name="Mereny Z."/>
            <person name="Hegedus B."/>
            <person name="Baldrian P."/>
            <person name="Stursova M."/>
            <person name="Weitz H."/>
            <person name="Taylor A."/>
            <person name="Grigoriev I.V."/>
            <person name="Nagy L.G."/>
            <person name="Martin F."/>
            <person name="Kauserud H."/>
        </authorList>
    </citation>
    <scope>NUCLEOTIDE SEQUENCE</scope>
    <source>
        <strain evidence="2">CBHHK002</strain>
    </source>
</reference>
<feature type="compositionally biased region" description="Polar residues" evidence="1">
    <location>
        <begin position="49"/>
        <end position="59"/>
    </location>
</feature>
<dbReference type="EMBL" id="JARIHO010000026">
    <property type="protein sequence ID" value="KAJ7340582.1"/>
    <property type="molecule type" value="Genomic_DNA"/>
</dbReference>
<sequence>MASQQVPRLFTFKNSLQAYVEDESTSMGTASAYAAACTPTPQCRRRPSLDTSCPLNDSQAPIHATPDPRPRHVRCTINAPPYDCVLAALVTRLGLRCGYEPVWLHLPSSFTPSLASPAFAHPSLLPFLTLRAIFSPNPSISALARSSFPLPPRPAPPLHASPTRNRTLVLLDPLR</sequence>
<gene>
    <name evidence="2" type="ORF">DFH08DRAFT_242784</name>
</gene>
<keyword evidence="3" id="KW-1185">Reference proteome</keyword>
<evidence type="ECO:0000313" key="3">
    <source>
        <dbReference type="Proteomes" id="UP001218218"/>
    </source>
</evidence>
<evidence type="ECO:0000313" key="2">
    <source>
        <dbReference type="EMBL" id="KAJ7340582.1"/>
    </source>
</evidence>
<feature type="region of interest" description="Disordered" evidence="1">
    <location>
        <begin position="41"/>
        <end position="69"/>
    </location>
</feature>
<evidence type="ECO:0000256" key="1">
    <source>
        <dbReference type="SAM" id="MobiDB-lite"/>
    </source>
</evidence>
<accession>A0AAD6ZUM6</accession>